<dbReference type="Gene3D" id="1.10.10.1600">
    <property type="entry name" value="Bacterial DNA polymerase III alpha subunit, thumb domain"/>
    <property type="match status" value="1"/>
</dbReference>
<dbReference type="InterPro" id="IPR004805">
    <property type="entry name" value="DnaE2/DnaE/PolC"/>
</dbReference>
<evidence type="ECO:0000256" key="1">
    <source>
        <dbReference type="ARBA" id="ARBA00004496"/>
    </source>
</evidence>
<evidence type="ECO:0000256" key="10">
    <source>
        <dbReference type="ARBA" id="ARBA00049244"/>
    </source>
</evidence>
<keyword evidence="7" id="KW-0235">DNA replication</keyword>
<keyword evidence="8" id="KW-0239">DNA-directed DNA polymerase</keyword>
<dbReference type="Pfam" id="PF07733">
    <property type="entry name" value="DNA_pol3_alpha"/>
    <property type="match status" value="1"/>
</dbReference>
<dbReference type="GO" id="GO:0003887">
    <property type="term" value="F:DNA-directed DNA polymerase activity"/>
    <property type="evidence" value="ECO:0007669"/>
    <property type="project" value="UniProtKB-KW"/>
</dbReference>
<evidence type="ECO:0000259" key="11">
    <source>
        <dbReference type="SMART" id="SM00481"/>
    </source>
</evidence>
<dbReference type="InterPro" id="IPR016195">
    <property type="entry name" value="Pol/histidinol_Pase-like"/>
</dbReference>
<dbReference type="CDD" id="cd04485">
    <property type="entry name" value="DnaE_OBF"/>
    <property type="match status" value="1"/>
</dbReference>
<evidence type="ECO:0000256" key="9">
    <source>
        <dbReference type="ARBA" id="ARBA00025611"/>
    </source>
</evidence>
<accession>A0A1D7QT98</accession>
<dbReference type="STRING" id="632773.BBEV_0881"/>
<dbReference type="Gene3D" id="1.10.150.870">
    <property type="match status" value="1"/>
</dbReference>
<dbReference type="GO" id="GO:0008408">
    <property type="term" value="F:3'-5' exonuclease activity"/>
    <property type="evidence" value="ECO:0007669"/>
    <property type="project" value="InterPro"/>
</dbReference>
<proteinExistence type="inferred from homology"/>
<dbReference type="GO" id="GO:0006260">
    <property type="term" value="P:DNA replication"/>
    <property type="evidence" value="ECO:0007669"/>
    <property type="project" value="UniProtKB-KW"/>
</dbReference>
<dbReference type="InterPro" id="IPR004365">
    <property type="entry name" value="NA-bd_OB_tRNA"/>
</dbReference>
<dbReference type="InterPro" id="IPR004013">
    <property type="entry name" value="PHP_dom"/>
</dbReference>
<dbReference type="Pfam" id="PF17657">
    <property type="entry name" value="DNA_pol3_finger"/>
    <property type="match status" value="1"/>
</dbReference>
<keyword evidence="13" id="KW-1185">Reference proteome</keyword>
<evidence type="ECO:0000313" key="13">
    <source>
        <dbReference type="Proteomes" id="UP000094463"/>
    </source>
</evidence>
<gene>
    <name evidence="12" type="primary">dnaE</name>
    <name evidence="12" type="ORF">BBEV_0881</name>
</gene>
<evidence type="ECO:0000256" key="7">
    <source>
        <dbReference type="ARBA" id="ARBA00022705"/>
    </source>
</evidence>
<dbReference type="Proteomes" id="UP000094463">
    <property type="component" value="Chromosome"/>
</dbReference>
<comment type="subcellular location">
    <subcellularLocation>
        <location evidence="1">Cytoplasm</location>
    </subcellularLocation>
</comment>
<evidence type="ECO:0000256" key="2">
    <source>
        <dbReference type="ARBA" id="ARBA00009496"/>
    </source>
</evidence>
<dbReference type="Pfam" id="PF14579">
    <property type="entry name" value="HHH_6"/>
    <property type="match status" value="1"/>
</dbReference>
<keyword evidence="6 12" id="KW-0548">Nucleotidyltransferase</keyword>
<dbReference type="EC" id="2.7.7.7" evidence="3"/>
<dbReference type="InterPro" id="IPR012340">
    <property type="entry name" value="NA-bd_OB-fold"/>
</dbReference>
<evidence type="ECO:0000256" key="5">
    <source>
        <dbReference type="ARBA" id="ARBA00022679"/>
    </source>
</evidence>
<dbReference type="NCBIfam" id="NF004226">
    <property type="entry name" value="PRK05673.1"/>
    <property type="match status" value="1"/>
</dbReference>
<organism evidence="12 13">
    <name type="scientific">Salisediminibacterium beveridgei</name>
    <dbReference type="NCBI Taxonomy" id="632773"/>
    <lineage>
        <taxon>Bacteria</taxon>
        <taxon>Bacillati</taxon>
        <taxon>Bacillota</taxon>
        <taxon>Bacilli</taxon>
        <taxon>Bacillales</taxon>
        <taxon>Bacillaceae</taxon>
        <taxon>Salisediminibacterium</taxon>
    </lineage>
</organism>
<name>A0A1D7QT98_9BACI</name>
<protein>
    <recommendedName>
        <fullName evidence="4">DNA polymerase III subunit alpha</fullName>
        <ecNumber evidence="3">2.7.7.7</ecNumber>
    </recommendedName>
</protein>
<feature type="domain" description="Polymerase/histidinol phosphatase N-terminal" evidence="11">
    <location>
        <begin position="4"/>
        <end position="71"/>
    </location>
</feature>
<dbReference type="InterPro" id="IPR011708">
    <property type="entry name" value="DNA_pol3_alpha_NTPase_dom"/>
</dbReference>
<comment type="function">
    <text evidence="9">DNA polymerase III is a complex, multichain enzyme responsible for most of the replicative synthesis in bacteria. This DNA polymerase also exhibits 3' to 5' exonuclease activity. The alpha chain is the DNA polymerase.</text>
</comment>
<evidence type="ECO:0000256" key="3">
    <source>
        <dbReference type="ARBA" id="ARBA00012417"/>
    </source>
</evidence>
<dbReference type="InterPro" id="IPR029460">
    <property type="entry name" value="DNAPol_HHH"/>
</dbReference>
<dbReference type="GO" id="GO:0003676">
    <property type="term" value="F:nucleic acid binding"/>
    <property type="evidence" value="ECO:0007669"/>
    <property type="project" value="InterPro"/>
</dbReference>
<dbReference type="InterPro" id="IPR003141">
    <property type="entry name" value="Pol/His_phosphatase_N"/>
</dbReference>
<evidence type="ECO:0000256" key="4">
    <source>
        <dbReference type="ARBA" id="ARBA00019114"/>
    </source>
</evidence>
<sequence>MAYTHLHIHTEFSLLTSLVRIQELVKRAKKQGFTALAITDKNNMYGTAAFYQACVKEDIKPILGAELTVSRNEPERGNAAAYTLLFYAKTYAGYQSLVQLATLAASREGLPFVTLEEVRSKAEDLLIISPFSSGEMQSLAEAGDKEAASDFLGQLKAIAGPKSVYVEIQNHWLPWERMRMQSIRHWLTANQVQVVATNHVHFFDKSQFNAAGTLQAIREGTSTKAMDDSLLSPEMYLKSEQEMQEQFAKWRQALDVTNTIADQCEVELPFGGKILPSYPLEPGQETSQVLRDWCEKGLTARVSDPDEAYQERLKKELRVIREMGYEDYFLIVADFMRFAHDQGILTGPGRGSAAGSIVAYVLGITDVDPLAYDLLFERFLNPERVSMPDIDIDFSDRSRDKVIHYVQHRYGSSHVAQIITFGTLAAKAALRDTARALEIPVSEVDQLTRQVPSRPNITLDEAYAESGSFRELLEAMPSGRDLFDTAKAIEGLARHTSIHAAGVVMSEHPLTDVVPLESGHDGLFLTQYPMNDLEALGLLKMDFLGLRNLSFMERIRELVYEKNGEWLDVTRLPIEDDQMFALFAKGATNGIFQLESQGMRRVLKQLRPSRFEDIVAVNALYRPGPMEQIPTFIARKNGEEPISYPHADLETILKPTYGVMIYQEQIMQIAAVMAGFSLAEADLLRRAVSKKKKEELDRSRTLFVSGAEGKGYSTAEAESVYDLIERFANYGFNRSHAVAYSMISCRLGWLKTHHPDAFMAALMEQTVHAPDKLVSFMAEARDMNLMVSGPSVQHSGLGVSVVERAIYLPLTVIRYTGVQAIEEIVRVRGLEGPFTSLFDFCKRVSLKKVNRRAIESLIMAGAMDDFGVERTTLFASLDDAIQYGDEEGKGFSLFDQEGGEPAYTTGGKMTLMNKLDEEQEAMGFYMSGHPVEDYEELLRPFNKMSIHEAIDTHGQSGKTVRVAGMVEKVRYVQTKKGEQMAFIHITDETGGLDVTVFPKVLKNHQMSLKKQELVFLEGQMQWRQDQWNLIMEKAITIDMLKMRKKDKQQPVLYLFISLLHEKTGKGEAVKEVLQDTPGDVPVVIKYESSGEVKKLSELWNIAAEDELLMKLEGILGKKNVHFRSSRV</sequence>
<dbReference type="Gene3D" id="3.20.20.140">
    <property type="entry name" value="Metal-dependent hydrolases"/>
    <property type="match status" value="1"/>
</dbReference>
<dbReference type="PANTHER" id="PTHR32294:SF0">
    <property type="entry name" value="DNA POLYMERASE III SUBUNIT ALPHA"/>
    <property type="match status" value="1"/>
</dbReference>
<dbReference type="GO" id="GO:0005737">
    <property type="term" value="C:cytoplasm"/>
    <property type="evidence" value="ECO:0007669"/>
    <property type="project" value="UniProtKB-SubCell"/>
</dbReference>
<reference evidence="12 13" key="1">
    <citation type="submission" date="2015-08" db="EMBL/GenBank/DDBJ databases">
        <title>The complete genome sequence of Bacillus beveridgei MLTeJB.</title>
        <authorList>
            <person name="Hanson T.E."/>
            <person name="Mesa C."/>
            <person name="Basesman S.M."/>
            <person name="Oremland R.S."/>
        </authorList>
    </citation>
    <scope>NUCLEOTIDE SEQUENCE [LARGE SCALE GENOMIC DNA]</scope>
    <source>
        <strain evidence="12 13">MLTeJB</strain>
    </source>
</reference>
<dbReference type="KEGG" id="bbev:BBEV_0881"/>
<comment type="similarity">
    <text evidence="2">Belongs to the DNA polymerase type-C family. DnaE subfamily.</text>
</comment>
<dbReference type="PATRIC" id="fig|632773.3.peg.936"/>
<evidence type="ECO:0000256" key="6">
    <source>
        <dbReference type="ARBA" id="ARBA00022695"/>
    </source>
</evidence>
<evidence type="ECO:0000256" key="8">
    <source>
        <dbReference type="ARBA" id="ARBA00022932"/>
    </source>
</evidence>
<evidence type="ECO:0000313" key="12">
    <source>
        <dbReference type="EMBL" id="AOM82252.1"/>
    </source>
</evidence>
<keyword evidence="5 12" id="KW-0808">Transferase</keyword>
<dbReference type="SMART" id="SM00481">
    <property type="entry name" value="POLIIIAc"/>
    <property type="match status" value="1"/>
</dbReference>
<dbReference type="Pfam" id="PF01336">
    <property type="entry name" value="tRNA_anti-codon"/>
    <property type="match status" value="1"/>
</dbReference>
<dbReference type="InterPro" id="IPR041931">
    <property type="entry name" value="DNA_pol3_alpha_thumb_dom"/>
</dbReference>
<dbReference type="EMBL" id="CP012502">
    <property type="protein sequence ID" value="AOM82252.1"/>
    <property type="molecule type" value="Genomic_DNA"/>
</dbReference>
<dbReference type="InterPro" id="IPR040982">
    <property type="entry name" value="DNA_pol3_finger"/>
</dbReference>
<dbReference type="NCBIfam" id="TIGR00594">
    <property type="entry name" value="polc"/>
    <property type="match status" value="1"/>
</dbReference>
<dbReference type="PANTHER" id="PTHR32294">
    <property type="entry name" value="DNA POLYMERASE III SUBUNIT ALPHA"/>
    <property type="match status" value="1"/>
</dbReference>
<dbReference type="Pfam" id="PF02811">
    <property type="entry name" value="PHP"/>
    <property type="match status" value="1"/>
</dbReference>
<comment type="catalytic activity">
    <reaction evidence="10">
        <text>DNA(n) + a 2'-deoxyribonucleoside 5'-triphosphate = DNA(n+1) + diphosphate</text>
        <dbReference type="Rhea" id="RHEA:22508"/>
        <dbReference type="Rhea" id="RHEA-COMP:17339"/>
        <dbReference type="Rhea" id="RHEA-COMP:17340"/>
        <dbReference type="ChEBI" id="CHEBI:33019"/>
        <dbReference type="ChEBI" id="CHEBI:61560"/>
        <dbReference type="ChEBI" id="CHEBI:173112"/>
        <dbReference type="EC" id="2.7.7.7"/>
    </reaction>
</comment>
<dbReference type="SUPFAM" id="SSF89550">
    <property type="entry name" value="PHP domain-like"/>
    <property type="match status" value="1"/>
</dbReference>
<dbReference type="AlphaFoldDB" id="A0A1D7QT98"/>
<dbReference type="Gene3D" id="2.40.50.140">
    <property type="entry name" value="Nucleic acid-binding proteins"/>
    <property type="match status" value="1"/>
</dbReference>